<organism evidence="3 4">
    <name type="scientific">Mycena chlorophos</name>
    <name type="common">Agaric fungus</name>
    <name type="synonym">Agaricus chlorophos</name>
    <dbReference type="NCBI Taxonomy" id="658473"/>
    <lineage>
        <taxon>Eukaryota</taxon>
        <taxon>Fungi</taxon>
        <taxon>Dikarya</taxon>
        <taxon>Basidiomycota</taxon>
        <taxon>Agaricomycotina</taxon>
        <taxon>Agaricomycetes</taxon>
        <taxon>Agaricomycetidae</taxon>
        <taxon>Agaricales</taxon>
        <taxon>Marasmiineae</taxon>
        <taxon>Mycenaceae</taxon>
        <taxon>Mycena</taxon>
    </lineage>
</organism>
<evidence type="ECO:0000256" key="1">
    <source>
        <dbReference type="SAM" id="MobiDB-lite"/>
    </source>
</evidence>
<evidence type="ECO:0000313" key="4">
    <source>
        <dbReference type="Proteomes" id="UP000815677"/>
    </source>
</evidence>
<protein>
    <submittedName>
        <fullName evidence="3">Uncharacterized protein</fullName>
    </submittedName>
</protein>
<dbReference type="Proteomes" id="UP000815677">
    <property type="component" value="Unassembled WGS sequence"/>
</dbReference>
<reference evidence="3" key="1">
    <citation type="submission" date="2014-09" db="EMBL/GenBank/DDBJ databases">
        <title>Genome sequence of the luminous mushroom Mycena chlorophos for searching fungal bioluminescence genes.</title>
        <authorList>
            <person name="Tanaka Y."/>
            <person name="Kasuga D."/>
            <person name="Oba Y."/>
            <person name="Hase S."/>
            <person name="Sato K."/>
            <person name="Oba Y."/>
            <person name="Sakakibara Y."/>
        </authorList>
    </citation>
    <scope>NUCLEOTIDE SEQUENCE</scope>
</reference>
<feature type="chain" id="PRO_5045912013" evidence="2">
    <location>
        <begin position="19"/>
        <end position="109"/>
    </location>
</feature>
<dbReference type="EMBL" id="DF845688">
    <property type="protein sequence ID" value="GAT49591.1"/>
    <property type="molecule type" value="Genomic_DNA"/>
</dbReference>
<accession>A0ABQ0LEX4</accession>
<sequence length="109" mass="11611">MRTTHILSLVTLATSVSASWQSLGIPASSTGATLRLSVQAFNVGNLTIGTATQIVHPVVQPGPRNRHCPNLRVLVEAQGRWRAHHTPVHVGHRDTQGPAKRSSERGGGV</sequence>
<gene>
    <name evidence="3" type="ORF">MCHLO_06896</name>
</gene>
<keyword evidence="2" id="KW-0732">Signal</keyword>
<proteinExistence type="predicted"/>
<evidence type="ECO:0000256" key="2">
    <source>
        <dbReference type="SAM" id="SignalP"/>
    </source>
</evidence>
<name>A0ABQ0LEX4_MYCCL</name>
<feature type="signal peptide" evidence="2">
    <location>
        <begin position="1"/>
        <end position="18"/>
    </location>
</feature>
<keyword evidence="4" id="KW-1185">Reference proteome</keyword>
<evidence type="ECO:0000313" key="3">
    <source>
        <dbReference type="EMBL" id="GAT49591.1"/>
    </source>
</evidence>
<feature type="region of interest" description="Disordered" evidence="1">
    <location>
        <begin position="85"/>
        <end position="109"/>
    </location>
</feature>